<keyword evidence="1" id="KW-0812">Transmembrane</keyword>
<feature type="transmembrane region" description="Helical" evidence="1">
    <location>
        <begin position="403"/>
        <end position="425"/>
    </location>
</feature>
<accession>A0A894KS31</accession>
<organismHost>
    <name type="scientific">Phacochoerus aethiopicus</name>
    <name type="common">Warthog</name>
    <dbReference type="NCBI Taxonomy" id="85517"/>
</organismHost>
<keyword evidence="1" id="KW-0472">Membrane</keyword>
<feature type="transmembrane region" description="Helical" evidence="1">
    <location>
        <begin position="361"/>
        <end position="382"/>
    </location>
</feature>
<name>A0A894KS31_ASF</name>
<dbReference type="Proteomes" id="UP000427047">
    <property type="component" value="Segment"/>
</dbReference>
<feature type="transmembrane region" description="Helical" evidence="1">
    <location>
        <begin position="230"/>
        <end position="249"/>
    </location>
</feature>
<dbReference type="EMBL" id="MN318203">
    <property type="protein sequence ID" value="QRW44232.1"/>
    <property type="molecule type" value="Genomic_DNA"/>
</dbReference>
<feature type="transmembrane region" description="Helical" evidence="1">
    <location>
        <begin position="6"/>
        <end position="25"/>
    </location>
</feature>
<organismHost>
    <name type="scientific">Sus scrofa</name>
    <name type="common">Pig</name>
    <dbReference type="NCBI Taxonomy" id="9823"/>
</organismHost>
<evidence type="ECO:0000313" key="3">
    <source>
        <dbReference type="Proteomes" id="UP000427047"/>
    </source>
</evidence>
<feature type="transmembrane region" description="Helical" evidence="1">
    <location>
        <begin position="119"/>
        <end position="143"/>
    </location>
</feature>
<organismHost>
    <name type="scientific">Phacochoerus africanus</name>
    <name type="common">Warthog</name>
    <dbReference type="NCBI Taxonomy" id="41426"/>
</organismHost>
<evidence type="ECO:0000256" key="1">
    <source>
        <dbReference type="SAM" id="Phobius"/>
    </source>
</evidence>
<keyword evidence="1" id="KW-1133">Transmembrane helix</keyword>
<organism evidence="2 3">
    <name type="scientific">African swine fever virus</name>
    <name type="common">ASFV</name>
    <dbReference type="NCBI Taxonomy" id="10497"/>
    <lineage>
        <taxon>Viruses</taxon>
        <taxon>Varidnaviria</taxon>
        <taxon>Bamfordvirae</taxon>
        <taxon>Nucleocytoviricota</taxon>
        <taxon>Pokkesviricetes</taxon>
        <taxon>Asfuvirales</taxon>
        <taxon>Asfarviridae</taxon>
        <taxon>Asfivirus</taxon>
        <taxon>Asfivirus haemorrhagiae</taxon>
    </lineage>
</organism>
<feature type="transmembrane region" description="Helical" evidence="1">
    <location>
        <begin position="149"/>
        <end position="167"/>
    </location>
</feature>
<feature type="transmembrane region" description="Helical" evidence="1">
    <location>
        <begin position="327"/>
        <end position="355"/>
    </location>
</feature>
<feature type="transmembrane region" description="Helical" evidence="1">
    <location>
        <begin position="520"/>
        <end position="541"/>
    </location>
</feature>
<feature type="transmembrane region" description="Helical" evidence="1">
    <location>
        <begin position="294"/>
        <end position="315"/>
    </location>
</feature>
<feature type="transmembrane region" description="Helical" evidence="1">
    <location>
        <begin position="37"/>
        <end position="57"/>
    </location>
</feature>
<proteinExistence type="predicted"/>
<organismHost>
    <name type="scientific">Ornithodoros</name>
    <name type="common">relapsing fever ticks</name>
    <dbReference type="NCBI Taxonomy" id="6937"/>
</organismHost>
<feature type="transmembrane region" description="Helical" evidence="1">
    <location>
        <begin position="270"/>
        <end position="288"/>
    </location>
</feature>
<gene>
    <name evidence="2" type="ORF">B602L</name>
</gene>
<evidence type="ECO:0000313" key="2">
    <source>
        <dbReference type="EMBL" id="QRW44232.1"/>
    </source>
</evidence>
<reference evidence="2 3" key="1">
    <citation type="submission" date="2019-08" db="EMBL/GenBank/DDBJ databases">
        <authorList>
            <person name="Ndlovu S.S."/>
        </authorList>
    </citation>
    <scope>NUCLEOTIDE SEQUENCE [LARGE SCALE GENOMIC DNA]</scope>
    <source>
        <strain evidence="2">LIV_5_40</strain>
    </source>
</reference>
<sequence length="542" mass="63213">MQFCFCIYNFFFEFIIIVVPHIYPYRIIRHIVHFKRIIYLFFCFYQLAFFIGGYIFFTMQLLIFFFAVVYTIILSSFFVISRCFFYVFYLLTGKQSLIPAIRVQGCIIHGEPRSIRAGFLYIFCFFVVYGISYNLFSYLYIFLMSVQNPFYYFIILFTIFVPLSVGLTASQECPVAYLHGCNLCENLVFIFILQFINLLLVAAIHHIIYIAGKLYVGLFWVHAFRTGPQLFVFILNVLFPLIQSILWWNMLRKISTIFCVTENGFIRPRIFKHMFIALVQFYILYYVGCCPIPLRGLGVCINIGLQLITHIYCFLHVVYRDALRICYIGVFCVCTSVCTSACTGVYIGICTSVYISICTSVYITICTSACTGACTGVYIGICTSIRTLCMQITIKHKMFPYKAIDRCFTFLAFLCLCFAAIRYTYNCIYYRFRGNIITFLFQSINYRYYLTAKSFGRVGTFCIRRHPFLQSFADISNTATHYTTSNILLPQICTRAKGHPAIIFVLFVWVRPLVQLFMRFFGYFSTGILQYVFAKLINIIFC</sequence>
<feature type="transmembrane region" description="Helical" evidence="1">
    <location>
        <begin position="187"/>
        <end position="210"/>
    </location>
</feature>
<feature type="transmembrane region" description="Helical" evidence="1">
    <location>
        <begin position="63"/>
        <end position="91"/>
    </location>
</feature>
<organismHost>
    <name type="scientific">Potamochoerus larvatus</name>
    <name type="common">Bushpig</name>
    <dbReference type="NCBI Taxonomy" id="273792"/>
</organismHost>
<protein>
    <submittedName>
        <fullName evidence="2">PB602L</fullName>
    </submittedName>
</protein>
<organismHost>
    <name type="scientific">Ornithodoros moubata</name>
    <name type="common">Soft tick</name>
    <name type="synonym">Argasid tick</name>
    <dbReference type="NCBI Taxonomy" id="6938"/>
</organismHost>